<dbReference type="Pfam" id="PF04117">
    <property type="entry name" value="Mpv17_PMP22"/>
    <property type="match status" value="1"/>
</dbReference>
<feature type="chain" id="PRO_5031521345" evidence="7">
    <location>
        <begin position="31"/>
        <end position="313"/>
    </location>
</feature>
<gene>
    <name evidence="8" type="ORF">DSPE1174_LOCUS32895</name>
</gene>
<evidence type="ECO:0000256" key="1">
    <source>
        <dbReference type="ARBA" id="ARBA00004141"/>
    </source>
</evidence>
<keyword evidence="3 6" id="KW-0812">Transmembrane</keyword>
<evidence type="ECO:0000256" key="3">
    <source>
        <dbReference type="ARBA" id="ARBA00022692"/>
    </source>
</evidence>
<dbReference type="GO" id="GO:0005737">
    <property type="term" value="C:cytoplasm"/>
    <property type="evidence" value="ECO:0007669"/>
    <property type="project" value="TreeGrafter"/>
</dbReference>
<feature type="signal peptide" evidence="7">
    <location>
        <begin position="1"/>
        <end position="30"/>
    </location>
</feature>
<comment type="subcellular location">
    <subcellularLocation>
        <location evidence="1">Membrane</location>
        <topology evidence="1">Multi-pass membrane protein</topology>
    </subcellularLocation>
</comment>
<name>A0A7S2HNS7_9STRA</name>
<organism evidence="8">
    <name type="scientific">Octactis speculum</name>
    <dbReference type="NCBI Taxonomy" id="3111310"/>
    <lineage>
        <taxon>Eukaryota</taxon>
        <taxon>Sar</taxon>
        <taxon>Stramenopiles</taxon>
        <taxon>Ochrophyta</taxon>
        <taxon>Dictyochophyceae</taxon>
        <taxon>Dictyochales</taxon>
        <taxon>Dictyochaceae</taxon>
        <taxon>Octactis</taxon>
    </lineage>
</organism>
<keyword evidence="5 6" id="KW-0472">Membrane</keyword>
<feature type="transmembrane region" description="Helical" evidence="6">
    <location>
        <begin position="223"/>
        <end position="245"/>
    </location>
</feature>
<evidence type="ECO:0000256" key="6">
    <source>
        <dbReference type="RuleBase" id="RU363053"/>
    </source>
</evidence>
<protein>
    <submittedName>
        <fullName evidence="8">Uncharacterized protein</fullName>
    </submittedName>
</protein>
<evidence type="ECO:0000313" key="8">
    <source>
        <dbReference type="EMBL" id="CAD9496158.1"/>
    </source>
</evidence>
<keyword evidence="7" id="KW-0732">Signal</keyword>
<keyword evidence="4 6" id="KW-1133">Transmembrane helix</keyword>
<dbReference type="InterPro" id="IPR007248">
    <property type="entry name" value="Mpv17_PMP22"/>
</dbReference>
<comment type="similarity">
    <text evidence="2 6">Belongs to the peroxisomal membrane protein PXMP2/4 family.</text>
</comment>
<dbReference type="GO" id="GO:0016020">
    <property type="term" value="C:membrane"/>
    <property type="evidence" value="ECO:0007669"/>
    <property type="project" value="UniProtKB-SubCell"/>
</dbReference>
<sequence>MRFTDRPFIMLHALALTMIVVHGNLREADALIHKSKLPQTKGPSSAAKTAWSERMSFPHPHRQPTNRVRPTTSLMLNMVQGNIDVQKFPQKTMSKGVVLASMLTVAVLWKTKAASALLPYPAWFLSNVLYKPYQNSLVNNPLITKVITGAVLAIVGDAVAQATSDEVGFDRRRAVSFAAFDACYRFFQHYMFPVIIGLGQGNVVKHILPAFLIPAAAAMEQTALYQFGIIPILYYPIFFSFTGFIQGLSIRQAWDRMKLQFFPCWRRNLMFWIPTQLCLFGIVADKWQIPFACVMGMLWSMILSKTAGKTKKR</sequence>
<reference evidence="8" key="1">
    <citation type="submission" date="2021-01" db="EMBL/GenBank/DDBJ databases">
        <authorList>
            <person name="Corre E."/>
            <person name="Pelletier E."/>
            <person name="Niang G."/>
            <person name="Scheremetjew M."/>
            <person name="Finn R."/>
            <person name="Kale V."/>
            <person name="Holt S."/>
            <person name="Cochrane G."/>
            <person name="Meng A."/>
            <person name="Brown T."/>
            <person name="Cohen L."/>
        </authorList>
    </citation>
    <scope>NUCLEOTIDE SEQUENCE</scope>
    <source>
        <strain evidence="8">CCMP1381</strain>
    </source>
</reference>
<evidence type="ECO:0000256" key="2">
    <source>
        <dbReference type="ARBA" id="ARBA00006824"/>
    </source>
</evidence>
<dbReference type="AlphaFoldDB" id="A0A7S2HNS7"/>
<accession>A0A7S2HNS7</accession>
<evidence type="ECO:0000256" key="7">
    <source>
        <dbReference type="SAM" id="SignalP"/>
    </source>
</evidence>
<proteinExistence type="inferred from homology"/>
<dbReference type="EMBL" id="HBGS01063145">
    <property type="protein sequence ID" value="CAD9496158.1"/>
    <property type="molecule type" value="Transcribed_RNA"/>
</dbReference>
<evidence type="ECO:0000256" key="4">
    <source>
        <dbReference type="ARBA" id="ARBA00022989"/>
    </source>
</evidence>
<dbReference type="PANTHER" id="PTHR11266:SF17">
    <property type="entry name" value="PROTEIN MPV17"/>
    <property type="match status" value="1"/>
</dbReference>
<dbReference type="PANTHER" id="PTHR11266">
    <property type="entry name" value="PEROXISOMAL MEMBRANE PROTEIN 2, PXMP2 MPV17"/>
    <property type="match status" value="1"/>
</dbReference>
<comment type="caution">
    <text evidence="6">Lacks conserved residue(s) required for the propagation of feature annotation.</text>
</comment>
<evidence type="ECO:0000256" key="5">
    <source>
        <dbReference type="ARBA" id="ARBA00023136"/>
    </source>
</evidence>